<evidence type="ECO:0000256" key="8">
    <source>
        <dbReference type="ARBA" id="ARBA00023239"/>
    </source>
</evidence>
<evidence type="ECO:0000256" key="2">
    <source>
        <dbReference type="ARBA" id="ARBA00002904"/>
    </source>
</evidence>
<dbReference type="InterPro" id="IPR018338">
    <property type="entry name" value="Carbonic_anhydrase_a-class_CS"/>
</dbReference>
<dbReference type="InterPro" id="IPR023561">
    <property type="entry name" value="Carbonic_anhydrase_a-class"/>
</dbReference>
<evidence type="ECO:0000256" key="9">
    <source>
        <dbReference type="ARBA" id="ARBA00048348"/>
    </source>
</evidence>
<dbReference type="GO" id="GO:0004089">
    <property type="term" value="F:carbonate dehydratase activity"/>
    <property type="evidence" value="ECO:0007669"/>
    <property type="project" value="UniProtKB-UniRule"/>
</dbReference>
<dbReference type="GO" id="GO:0008270">
    <property type="term" value="F:zinc ion binding"/>
    <property type="evidence" value="ECO:0007669"/>
    <property type="project" value="UniProtKB-UniRule"/>
</dbReference>
<dbReference type="PROSITE" id="PS51144">
    <property type="entry name" value="ALPHA_CA_2"/>
    <property type="match status" value="1"/>
</dbReference>
<dbReference type="InterPro" id="IPR041891">
    <property type="entry name" value="Alpha_CA_prokaryot-like"/>
</dbReference>
<protein>
    <recommendedName>
        <fullName evidence="5 10">Carbonic anhydrase</fullName>
        <ecNumber evidence="4 10">4.2.1.1</ecNumber>
    </recommendedName>
</protein>
<organism evidence="12 13">
    <name type="scientific">Aphanothece sacrum FPU1</name>
    <dbReference type="NCBI Taxonomy" id="1920663"/>
    <lineage>
        <taxon>Bacteria</taxon>
        <taxon>Bacillati</taxon>
        <taxon>Cyanobacteriota</taxon>
        <taxon>Cyanophyceae</taxon>
        <taxon>Oscillatoriophycideae</taxon>
        <taxon>Chroococcales</taxon>
        <taxon>Aphanothecaceae</taxon>
        <taxon>Aphanothece</taxon>
    </lineage>
</organism>
<comment type="function">
    <text evidence="2 10">Reversible hydration of carbon dioxide.</text>
</comment>
<dbReference type="AlphaFoldDB" id="A0A401ILZ0"/>
<dbReference type="CDD" id="cd03124">
    <property type="entry name" value="alpha_CA_prokaryotic_like"/>
    <property type="match status" value="1"/>
</dbReference>
<dbReference type="OrthoDB" id="5327615at2"/>
<feature type="signal peptide" evidence="10">
    <location>
        <begin position="1"/>
        <end position="28"/>
    </location>
</feature>
<comment type="cofactor">
    <cofactor evidence="1 10">
        <name>Zn(2+)</name>
        <dbReference type="ChEBI" id="CHEBI:29105"/>
    </cofactor>
</comment>
<dbReference type="PANTHER" id="PTHR18952">
    <property type="entry name" value="CARBONIC ANHYDRASE"/>
    <property type="match status" value="1"/>
</dbReference>
<dbReference type="SMART" id="SM01057">
    <property type="entry name" value="Carb_anhydrase"/>
    <property type="match status" value="1"/>
</dbReference>
<evidence type="ECO:0000256" key="7">
    <source>
        <dbReference type="ARBA" id="ARBA00022833"/>
    </source>
</evidence>
<evidence type="ECO:0000256" key="6">
    <source>
        <dbReference type="ARBA" id="ARBA00022723"/>
    </source>
</evidence>
<comment type="catalytic activity">
    <reaction evidence="9 10">
        <text>hydrogencarbonate + H(+) = CO2 + H2O</text>
        <dbReference type="Rhea" id="RHEA:10748"/>
        <dbReference type="ChEBI" id="CHEBI:15377"/>
        <dbReference type="ChEBI" id="CHEBI:15378"/>
        <dbReference type="ChEBI" id="CHEBI:16526"/>
        <dbReference type="ChEBI" id="CHEBI:17544"/>
        <dbReference type="EC" id="4.2.1.1"/>
    </reaction>
</comment>
<evidence type="ECO:0000256" key="4">
    <source>
        <dbReference type="ARBA" id="ARBA00012925"/>
    </source>
</evidence>
<comment type="caution">
    <text evidence="12">The sequence shown here is derived from an EMBL/GenBank/DDBJ whole genome shotgun (WGS) entry which is preliminary data.</text>
</comment>
<dbReference type="EMBL" id="BDQK01000016">
    <property type="protein sequence ID" value="GBF82243.1"/>
    <property type="molecule type" value="Genomic_DNA"/>
</dbReference>
<keyword evidence="13" id="KW-1185">Reference proteome</keyword>
<dbReference type="Pfam" id="PF00194">
    <property type="entry name" value="Carb_anhydrase"/>
    <property type="match status" value="1"/>
</dbReference>
<dbReference type="PROSITE" id="PS00162">
    <property type="entry name" value="ALPHA_CA_1"/>
    <property type="match status" value="1"/>
</dbReference>
<evidence type="ECO:0000256" key="3">
    <source>
        <dbReference type="ARBA" id="ARBA00010718"/>
    </source>
</evidence>
<evidence type="ECO:0000256" key="1">
    <source>
        <dbReference type="ARBA" id="ARBA00001947"/>
    </source>
</evidence>
<feature type="chain" id="PRO_5025097451" description="Carbonic anhydrase" evidence="10">
    <location>
        <begin position="29"/>
        <end position="256"/>
    </location>
</feature>
<dbReference type="Gene3D" id="3.10.200.10">
    <property type="entry name" value="Alpha carbonic anhydrase"/>
    <property type="match status" value="1"/>
</dbReference>
<comment type="similarity">
    <text evidence="3 10">Belongs to the alpha-carbonic anhydrase family.</text>
</comment>
<evidence type="ECO:0000313" key="12">
    <source>
        <dbReference type="EMBL" id="GBF82243.1"/>
    </source>
</evidence>
<feature type="domain" description="Alpha-carbonic anhydrase" evidence="11">
    <location>
        <begin position="36"/>
        <end position="256"/>
    </location>
</feature>
<dbReference type="SUPFAM" id="SSF51069">
    <property type="entry name" value="Carbonic anhydrase"/>
    <property type="match status" value="1"/>
</dbReference>
<dbReference type="InterPro" id="IPR001148">
    <property type="entry name" value="CA_dom"/>
</dbReference>
<keyword evidence="7 10" id="KW-0862">Zinc</keyword>
<dbReference type="InterPro" id="IPR036398">
    <property type="entry name" value="CA_dom_sf"/>
</dbReference>
<sequence length="256" mass="29034">MKRRTLITSIPIGLAATTFSLSYPSLMAAIAGEKHAEWGYNNSEHWGDLAQDYAACKIGNEQSPIDLRSAIKSELQPIEISYQNIPLRLINNGHTIQVNSNPGNYLILDQTKFELLQFHFHHPSEHTITGEKYPMEIHFVHKNEQGLLAVVGVFLKEGAENKILEPIWKAMPNHKSSEKIIKEVALSMTELLPTNSNSYRYFGSLTTPPCSEIVNWVVFQEPIEISSAQINQFRQIFPLNARPIQPLNRRFLLTSI</sequence>
<dbReference type="PANTHER" id="PTHR18952:SF265">
    <property type="entry name" value="CARBONIC ANHYDRASE"/>
    <property type="match status" value="1"/>
</dbReference>
<evidence type="ECO:0000259" key="11">
    <source>
        <dbReference type="PROSITE" id="PS51144"/>
    </source>
</evidence>
<evidence type="ECO:0000256" key="10">
    <source>
        <dbReference type="RuleBase" id="RU367011"/>
    </source>
</evidence>
<dbReference type="EC" id="4.2.1.1" evidence="4 10"/>
<keyword evidence="6 10" id="KW-0479">Metal-binding</keyword>
<proteinExistence type="inferred from homology"/>
<evidence type="ECO:0000313" key="13">
    <source>
        <dbReference type="Proteomes" id="UP000287247"/>
    </source>
</evidence>
<reference evidence="13" key="1">
    <citation type="submission" date="2017-05" db="EMBL/GenBank/DDBJ databases">
        <title>Physiological properties and genetic analysis related to exopolysaccharide production of fresh-water unicellular cyanobacterium Aphanothece sacrum, Suizenji Nori, that has been cultured as a food source in Japan.</title>
        <authorList>
            <person name="Kanesaki Y."/>
            <person name="Yoshikawa S."/>
            <person name="Ohki K."/>
        </authorList>
    </citation>
    <scope>NUCLEOTIDE SEQUENCE [LARGE SCALE GENOMIC DNA]</scope>
    <source>
        <strain evidence="13">FPU1</strain>
    </source>
</reference>
<name>A0A401ILZ0_APHSA</name>
<accession>A0A401ILZ0</accession>
<gene>
    <name evidence="12" type="ORF">AsFPU1_3671</name>
</gene>
<dbReference type="Proteomes" id="UP000287247">
    <property type="component" value="Unassembled WGS sequence"/>
</dbReference>
<keyword evidence="8 10" id="KW-0456">Lyase</keyword>
<dbReference type="RefSeq" id="WP_124978607.1">
    <property type="nucleotide sequence ID" value="NZ_BDQK01000016.1"/>
</dbReference>
<keyword evidence="10" id="KW-0732">Signal</keyword>
<evidence type="ECO:0000256" key="5">
    <source>
        <dbReference type="ARBA" id="ARBA00014628"/>
    </source>
</evidence>